<evidence type="ECO:0000256" key="1">
    <source>
        <dbReference type="SAM" id="MobiDB-lite"/>
    </source>
</evidence>
<gene>
    <name evidence="2" type="ORF">RCL2_001311200</name>
</gene>
<comment type="caution">
    <text evidence="2">The sequence shown here is derived from an EMBL/GenBank/DDBJ whole genome shotgun (WGS) entry which is preliminary data.</text>
</comment>
<sequence length="338" mass="39615">MFDDLKFTSDSKQDVLFIRTFQKIVDSPIVQNGAKRKAIKIFSNIKDTFERKEIAEFFEELDHKLDIRKTDQEERHWAFKNNEVFLRNSPYGEGVSGDEERKQTKQTRFRLQPQKHQKRKTSSGKRGDTLPDGTKIEKATPLDLVQSDDDDHPLKKIIIKMKGYNHIKIWLEGMVLKGDVDGAYKLCVENHVNSEENGYMHKISKIYAEFIYKVFGYIIEIHQKWGESFCPLSKSNDYNKGRKCDLRFLSISGVDIREWEFASEVTPHKAVGDRSQICCHIINFIMDMYEQTNDIAETQENTRNGFNDIFNDDSDIKPTHYKAKHIYKPWWTPKGKKS</sequence>
<dbReference type="EMBL" id="BLAL01000160">
    <property type="protein sequence ID" value="GES86038.1"/>
    <property type="molecule type" value="Genomic_DNA"/>
</dbReference>
<name>A0A8H3LIE8_9GLOM</name>
<organism evidence="2 3">
    <name type="scientific">Rhizophagus clarus</name>
    <dbReference type="NCBI Taxonomy" id="94130"/>
    <lineage>
        <taxon>Eukaryota</taxon>
        <taxon>Fungi</taxon>
        <taxon>Fungi incertae sedis</taxon>
        <taxon>Mucoromycota</taxon>
        <taxon>Glomeromycotina</taxon>
        <taxon>Glomeromycetes</taxon>
        <taxon>Glomerales</taxon>
        <taxon>Glomeraceae</taxon>
        <taxon>Rhizophagus</taxon>
    </lineage>
</organism>
<evidence type="ECO:0000313" key="3">
    <source>
        <dbReference type="Proteomes" id="UP000615446"/>
    </source>
</evidence>
<reference evidence="2" key="1">
    <citation type="submission" date="2019-10" db="EMBL/GenBank/DDBJ databases">
        <title>Conservation and host-specific expression of non-tandemly repeated heterogenous ribosome RNA gene in arbuscular mycorrhizal fungi.</title>
        <authorList>
            <person name="Maeda T."/>
            <person name="Kobayashi Y."/>
            <person name="Nakagawa T."/>
            <person name="Ezawa T."/>
            <person name="Yamaguchi K."/>
            <person name="Bino T."/>
            <person name="Nishimoto Y."/>
            <person name="Shigenobu S."/>
            <person name="Kawaguchi M."/>
        </authorList>
    </citation>
    <scope>NUCLEOTIDE SEQUENCE</scope>
    <source>
        <strain evidence="2">HR1</strain>
    </source>
</reference>
<proteinExistence type="predicted"/>
<dbReference type="AlphaFoldDB" id="A0A8H3LIE8"/>
<feature type="compositionally biased region" description="Basic and acidic residues" evidence="1">
    <location>
        <begin position="125"/>
        <end position="135"/>
    </location>
</feature>
<feature type="region of interest" description="Disordered" evidence="1">
    <location>
        <begin position="90"/>
        <end position="135"/>
    </location>
</feature>
<accession>A0A8H3LIE8</accession>
<protein>
    <submittedName>
        <fullName evidence="2">Uncharacterized protein</fullName>
    </submittedName>
</protein>
<dbReference type="Proteomes" id="UP000615446">
    <property type="component" value="Unassembled WGS sequence"/>
</dbReference>
<feature type="compositionally biased region" description="Basic residues" evidence="1">
    <location>
        <begin position="104"/>
        <end position="123"/>
    </location>
</feature>
<dbReference type="OrthoDB" id="2420442at2759"/>
<evidence type="ECO:0000313" key="2">
    <source>
        <dbReference type="EMBL" id="GES86038.1"/>
    </source>
</evidence>